<comment type="catalytic activity">
    <reaction evidence="5">
        <text>L-glutaminyl-[peptide chain release factor] + S-adenosyl-L-methionine = N(5)-methyl-L-glutaminyl-[peptide chain release factor] + S-adenosyl-L-homocysteine + H(+)</text>
        <dbReference type="Rhea" id="RHEA:42896"/>
        <dbReference type="Rhea" id="RHEA-COMP:10271"/>
        <dbReference type="Rhea" id="RHEA-COMP:10272"/>
        <dbReference type="ChEBI" id="CHEBI:15378"/>
        <dbReference type="ChEBI" id="CHEBI:30011"/>
        <dbReference type="ChEBI" id="CHEBI:57856"/>
        <dbReference type="ChEBI" id="CHEBI:59789"/>
        <dbReference type="ChEBI" id="CHEBI:61891"/>
        <dbReference type="EC" id="2.1.1.297"/>
    </reaction>
</comment>
<dbReference type="NCBIfam" id="TIGR03534">
    <property type="entry name" value="RF_mod_PrmC"/>
    <property type="match status" value="1"/>
</dbReference>
<dbReference type="Gene3D" id="3.40.50.150">
    <property type="entry name" value="Vaccinia Virus protein VP39"/>
    <property type="match status" value="1"/>
</dbReference>
<evidence type="ECO:0000313" key="9">
    <source>
        <dbReference type="Proteomes" id="UP000824263"/>
    </source>
</evidence>
<dbReference type="EMBL" id="DXGF01000009">
    <property type="protein sequence ID" value="HIW82786.1"/>
    <property type="molecule type" value="Genomic_DNA"/>
</dbReference>
<evidence type="ECO:0000256" key="4">
    <source>
        <dbReference type="ARBA" id="ARBA00022747"/>
    </source>
</evidence>
<evidence type="ECO:0000256" key="5">
    <source>
        <dbReference type="HAMAP-Rule" id="MF_02126"/>
    </source>
</evidence>
<evidence type="ECO:0000259" key="6">
    <source>
        <dbReference type="Pfam" id="PF02384"/>
    </source>
</evidence>
<dbReference type="InterPro" id="IPR003356">
    <property type="entry name" value="DNA_methylase_A-5"/>
</dbReference>
<accession>A0A9D1UDP2</accession>
<dbReference type="HAMAP" id="MF_02126">
    <property type="entry name" value="RF_methyltr_PrmC"/>
    <property type="match status" value="1"/>
</dbReference>
<reference evidence="8" key="2">
    <citation type="submission" date="2021-04" db="EMBL/GenBank/DDBJ databases">
        <authorList>
            <person name="Gilroy R."/>
        </authorList>
    </citation>
    <scope>NUCLEOTIDE SEQUENCE</scope>
    <source>
        <strain evidence="8">ChiSxjej1B13-11762</strain>
    </source>
</reference>
<feature type="binding site" evidence="5">
    <location>
        <position position="151"/>
    </location>
    <ligand>
        <name>S-adenosyl-L-methionine</name>
        <dbReference type="ChEBI" id="CHEBI:59789"/>
    </ligand>
</feature>
<feature type="binding site" evidence="5">
    <location>
        <begin position="198"/>
        <end position="201"/>
    </location>
    <ligand>
        <name>substrate</name>
    </ligand>
</feature>
<dbReference type="Proteomes" id="UP000824263">
    <property type="component" value="Unassembled WGS sequence"/>
</dbReference>
<reference evidence="8" key="1">
    <citation type="journal article" date="2021" name="PeerJ">
        <title>Extensive microbial diversity within the chicken gut microbiome revealed by metagenomics and culture.</title>
        <authorList>
            <person name="Gilroy R."/>
            <person name="Ravi A."/>
            <person name="Getino M."/>
            <person name="Pursley I."/>
            <person name="Horton D.L."/>
            <person name="Alikhan N.F."/>
            <person name="Baker D."/>
            <person name="Gharbi K."/>
            <person name="Hall N."/>
            <person name="Watson M."/>
            <person name="Adriaenssens E.M."/>
            <person name="Foster-Nyarko E."/>
            <person name="Jarju S."/>
            <person name="Secka A."/>
            <person name="Antonio M."/>
            <person name="Oren A."/>
            <person name="Chaudhuri R.R."/>
            <person name="La Ragione R."/>
            <person name="Hildebrand F."/>
            <person name="Pallen M.J."/>
        </authorList>
    </citation>
    <scope>NUCLEOTIDE SEQUENCE</scope>
    <source>
        <strain evidence="8">ChiSxjej1B13-11762</strain>
    </source>
</reference>
<dbReference type="InterPro" id="IPR040758">
    <property type="entry name" value="PrmC_N"/>
</dbReference>
<dbReference type="PROSITE" id="PS00092">
    <property type="entry name" value="N6_MTASE"/>
    <property type="match status" value="1"/>
</dbReference>
<evidence type="ECO:0000256" key="1">
    <source>
        <dbReference type="ARBA" id="ARBA00022603"/>
    </source>
</evidence>
<dbReference type="InterPro" id="IPR004556">
    <property type="entry name" value="HemK-like"/>
</dbReference>
<dbReference type="GO" id="GO:0003677">
    <property type="term" value="F:DNA binding"/>
    <property type="evidence" value="ECO:0007669"/>
    <property type="project" value="InterPro"/>
</dbReference>
<dbReference type="PANTHER" id="PTHR18895:SF74">
    <property type="entry name" value="MTRF1L RELEASE FACTOR GLUTAMINE METHYLTRANSFERASE"/>
    <property type="match status" value="1"/>
</dbReference>
<dbReference type="InterPro" id="IPR050320">
    <property type="entry name" value="N5-glutamine_MTase"/>
</dbReference>
<comment type="caution">
    <text evidence="8">The sequence shown here is derived from an EMBL/GenBank/DDBJ whole genome shotgun (WGS) entry which is preliminary data.</text>
</comment>
<keyword evidence="1 5" id="KW-0489">Methyltransferase</keyword>
<keyword evidence="4" id="KW-0680">Restriction system</keyword>
<evidence type="ECO:0000313" key="8">
    <source>
        <dbReference type="EMBL" id="HIW82786.1"/>
    </source>
</evidence>
<comment type="similarity">
    <text evidence="5">Belongs to the protein N5-glutamine methyltransferase family. PrmC subfamily.</text>
</comment>
<evidence type="ECO:0000256" key="3">
    <source>
        <dbReference type="ARBA" id="ARBA00022691"/>
    </source>
</evidence>
<gene>
    <name evidence="5 8" type="primary">prmC</name>
    <name evidence="8" type="ORF">H9873_00455</name>
</gene>
<keyword evidence="3 5" id="KW-0949">S-adenosyl-L-methionine</keyword>
<feature type="domain" description="DNA methylase adenine-specific" evidence="6">
    <location>
        <begin position="105"/>
        <end position="213"/>
    </location>
</feature>
<protein>
    <recommendedName>
        <fullName evidence="5">Release factor glutamine methyltransferase</fullName>
        <shortName evidence="5">RF MTase</shortName>
        <ecNumber evidence="5">2.1.1.297</ecNumber>
    </recommendedName>
    <alternativeName>
        <fullName evidence="5">N5-glutamine methyltransferase PrmC</fullName>
    </alternativeName>
    <alternativeName>
        <fullName evidence="5">Protein-(glutamine-N5) MTase PrmC</fullName>
    </alternativeName>
    <alternativeName>
        <fullName evidence="5">Protein-glutamine N-methyltransferase PrmC</fullName>
    </alternativeName>
</protein>
<dbReference type="Pfam" id="PF17827">
    <property type="entry name" value="PrmC_N"/>
    <property type="match status" value="1"/>
</dbReference>
<dbReference type="GO" id="GO:0032259">
    <property type="term" value="P:methylation"/>
    <property type="evidence" value="ECO:0007669"/>
    <property type="project" value="UniProtKB-KW"/>
</dbReference>
<dbReference type="EC" id="2.1.1.297" evidence="5"/>
<dbReference type="PANTHER" id="PTHR18895">
    <property type="entry name" value="HEMK METHYLTRANSFERASE"/>
    <property type="match status" value="1"/>
</dbReference>
<evidence type="ECO:0000256" key="2">
    <source>
        <dbReference type="ARBA" id="ARBA00022679"/>
    </source>
</evidence>
<dbReference type="Gene3D" id="1.10.8.10">
    <property type="entry name" value="DNA helicase RuvA subunit, C-terminal domain"/>
    <property type="match status" value="1"/>
</dbReference>
<feature type="domain" description="Release factor glutamine methyltransferase N-terminal" evidence="7">
    <location>
        <begin position="10"/>
        <end position="80"/>
    </location>
</feature>
<dbReference type="InterPro" id="IPR019874">
    <property type="entry name" value="RF_methyltr_PrmC"/>
</dbReference>
<evidence type="ECO:0000259" key="7">
    <source>
        <dbReference type="Pfam" id="PF17827"/>
    </source>
</evidence>
<dbReference type="GO" id="GO:0009307">
    <property type="term" value="P:DNA restriction-modification system"/>
    <property type="evidence" value="ECO:0007669"/>
    <property type="project" value="UniProtKB-KW"/>
</dbReference>
<sequence length="293" mass="33189">MKQRILTLHQMYQEGRRRLEAAGVPDADLDAWYLLEYVTGRTKAEYYGNPGEEMGEEIVSRYEKAIDERARRIPLQHITGEQEFMGFSFRVNENVLIPRQDTETLVEEAVEILEPEMKILDLCTGSGCILLSLLKMGEARGFTGLDGVGVDISGKALEVAEMNRIGLKIPAEQVSWVKSDLLEGLNAAQRRFDLLVSNPPYIRARELEDLQEEVRCYDPRIALDGHEDGLHFYRRIAVESGAYLADGAWILLEIGWDQGEAVKEILESAGFQQAEVKKDLAGNDRVVRGRYRK</sequence>
<dbReference type="SUPFAM" id="SSF53335">
    <property type="entry name" value="S-adenosyl-L-methionine-dependent methyltransferases"/>
    <property type="match status" value="1"/>
</dbReference>
<dbReference type="InterPro" id="IPR029063">
    <property type="entry name" value="SAM-dependent_MTases_sf"/>
</dbReference>
<keyword evidence="2 5" id="KW-0808">Transferase</keyword>
<name>A0A9D1UDP2_9FIRM</name>
<feature type="binding site" evidence="5">
    <location>
        <position position="198"/>
    </location>
    <ligand>
        <name>S-adenosyl-L-methionine</name>
        <dbReference type="ChEBI" id="CHEBI:59789"/>
    </ligand>
</feature>
<comment type="caution">
    <text evidence="5">Lacks conserved residue(s) required for the propagation of feature annotation.</text>
</comment>
<dbReference type="Pfam" id="PF02384">
    <property type="entry name" value="N6_Mtase"/>
    <property type="match status" value="1"/>
</dbReference>
<dbReference type="CDD" id="cd02440">
    <property type="entry name" value="AdoMet_MTases"/>
    <property type="match status" value="1"/>
</dbReference>
<proteinExistence type="inferred from homology"/>
<organism evidence="8 9">
    <name type="scientific">Candidatus Dorea gallistercoris</name>
    <dbReference type="NCBI Taxonomy" id="2838542"/>
    <lineage>
        <taxon>Bacteria</taxon>
        <taxon>Bacillati</taxon>
        <taxon>Bacillota</taxon>
        <taxon>Clostridia</taxon>
        <taxon>Lachnospirales</taxon>
        <taxon>Lachnospiraceae</taxon>
        <taxon>Dorea</taxon>
    </lineage>
</organism>
<comment type="function">
    <text evidence="5">Methylates the class 1 translation termination release factors RF1/PrfA and RF2/PrfB on the glutamine residue of the universally conserved GGQ motif.</text>
</comment>
<dbReference type="InterPro" id="IPR002052">
    <property type="entry name" value="DNA_methylase_N6_adenine_CS"/>
</dbReference>
<dbReference type="AlphaFoldDB" id="A0A9D1UDP2"/>
<dbReference type="NCBIfam" id="TIGR00536">
    <property type="entry name" value="hemK_fam"/>
    <property type="match status" value="1"/>
</dbReference>
<dbReference type="GO" id="GO:0102559">
    <property type="term" value="F:peptide chain release factor N(5)-glutamine methyltransferase activity"/>
    <property type="evidence" value="ECO:0007669"/>
    <property type="project" value="UniProtKB-EC"/>
</dbReference>